<evidence type="ECO:0000313" key="2">
    <source>
        <dbReference type="EMBL" id="MFD2517806.1"/>
    </source>
</evidence>
<comment type="caution">
    <text evidence="2">The sequence shown here is derived from an EMBL/GenBank/DDBJ whole genome shotgun (WGS) entry which is preliminary data.</text>
</comment>
<name>A0ABW5IXH0_9FLAO</name>
<dbReference type="Pfam" id="PF00903">
    <property type="entry name" value="Glyoxalase"/>
    <property type="match status" value="1"/>
</dbReference>
<dbReference type="InterPro" id="IPR029068">
    <property type="entry name" value="Glyas_Bleomycin-R_OHBP_Dase"/>
</dbReference>
<sequence>MAILNPYLTFPGNCEEAFKFYRSVLGGEFEYLGRFSEIPENQGMIIPKEHKNKIMHVSLPVGHGNSLMGSDTTGEMGPALVIGNNFSVSLGLDSKEETDRIFNGLSKGGNVIMPVGDVFWGSYYGMFTDKFGVNWMVSYTKEENKN</sequence>
<reference evidence="3" key="1">
    <citation type="journal article" date="2019" name="Int. J. Syst. Evol. Microbiol.">
        <title>The Global Catalogue of Microorganisms (GCM) 10K type strain sequencing project: providing services to taxonomists for standard genome sequencing and annotation.</title>
        <authorList>
            <consortium name="The Broad Institute Genomics Platform"/>
            <consortium name="The Broad Institute Genome Sequencing Center for Infectious Disease"/>
            <person name="Wu L."/>
            <person name="Ma J."/>
        </authorList>
    </citation>
    <scope>NUCLEOTIDE SEQUENCE [LARGE SCALE GENOMIC DNA]</scope>
    <source>
        <strain evidence="3">KCTC 42585</strain>
    </source>
</reference>
<organism evidence="2 3">
    <name type="scientific">Salinimicrobium flavum</name>
    <dbReference type="NCBI Taxonomy" id="1737065"/>
    <lineage>
        <taxon>Bacteria</taxon>
        <taxon>Pseudomonadati</taxon>
        <taxon>Bacteroidota</taxon>
        <taxon>Flavobacteriia</taxon>
        <taxon>Flavobacteriales</taxon>
        <taxon>Flavobacteriaceae</taxon>
        <taxon>Salinimicrobium</taxon>
    </lineage>
</organism>
<accession>A0ABW5IXH0</accession>
<feature type="domain" description="Glyoxalase/fosfomycin resistance/dioxygenase" evidence="1">
    <location>
        <begin position="5"/>
        <end position="137"/>
    </location>
</feature>
<evidence type="ECO:0000259" key="1">
    <source>
        <dbReference type="Pfam" id="PF00903"/>
    </source>
</evidence>
<dbReference type="Proteomes" id="UP001597468">
    <property type="component" value="Unassembled WGS sequence"/>
</dbReference>
<dbReference type="EMBL" id="JBHULT010000006">
    <property type="protein sequence ID" value="MFD2517806.1"/>
    <property type="molecule type" value="Genomic_DNA"/>
</dbReference>
<evidence type="ECO:0000313" key="3">
    <source>
        <dbReference type="Proteomes" id="UP001597468"/>
    </source>
</evidence>
<dbReference type="Gene3D" id="3.10.180.10">
    <property type="entry name" value="2,3-Dihydroxybiphenyl 1,2-Dioxygenase, domain 1"/>
    <property type="match status" value="1"/>
</dbReference>
<dbReference type="InterPro" id="IPR028973">
    <property type="entry name" value="PhnB-like"/>
</dbReference>
<dbReference type="RefSeq" id="WP_380750652.1">
    <property type="nucleotide sequence ID" value="NZ_JBHULT010000006.1"/>
</dbReference>
<dbReference type="CDD" id="cd06588">
    <property type="entry name" value="PhnB_like"/>
    <property type="match status" value="1"/>
</dbReference>
<keyword evidence="3" id="KW-1185">Reference proteome</keyword>
<dbReference type="PANTHER" id="PTHR33990">
    <property type="entry name" value="PROTEIN YJDN-RELATED"/>
    <property type="match status" value="1"/>
</dbReference>
<gene>
    <name evidence="2" type="ORF">ACFSTG_07860</name>
</gene>
<dbReference type="PANTHER" id="PTHR33990:SF1">
    <property type="entry name" value="PROTEIN YJDN"/>
    <property type="match status" value="1"/>
</dbReference>
<protein>
    <submittedName>
        <fullName evidence="2">VOC family protein</fullName>
    </submittedName>
</protein>
<dbReference type="InterPro" id="IPR004360">
    <property type="entry name" value="Glyas_Fos-R_dOase_dom"/>
</dbReference>
<proteinExistence type="predicted"/>
<dbReference type="SUPFAM" id="SSF54593">
    <property type="entry name" value="Glyoxalase/Bleomycin resistance protein/Dihydroxybiphenyl dioxygenase"/>
    <property type="match status" value="1"/>
</dbReference>